<feature type="transmembrane region" description="Helical" evidence="6">
    <location>
        <begin position="233"/>
        <end position="254"/>
    </location>
</feature>
<dbReference type="OrthoDB" id="9797028at2"/>
<proteinExistence type="predicted"/>
<dbReference type="EMBL" id="SMAF01000006">
    <property type="protein sequence ID" value="TCS99259.1"/>
    <property type="molecule type" value="Genomic_DNA"/>
</dbReference>
<keyword evidence="4 6" id="KW-1133">Transmembrane helix</keyword>
<keyword evidence="3 6" id="KW-0812">Transmembrane</keyword>
<dbReference type="PANTHER" id="PTHR30213:SF1">
    <property type="entry name" value="INNER MEMBRANE PROTEIN YHJD"/>
    <property type="match status" value="1"/>
</dbReference>
<feature type="transmembrane region" description="Helical" evidence="6">
    <location>
        <begin position="21"/>
        <end position="43"/>
    </location>
</feature>
<gene>
    <name evidence="7" type="ORF">EDC25_10697</name>
</gene>
<feature type="transmembrane region" description="Helical" evidence="6">
    <location>
        <begin position="135"/>
        <end position="159"/>
    </location>
</feature>
<dbReference type="Proteomes" id="UP000294599">
    <property type="component" value="Unassembled WGS sequence"/>
</dbReference>
<feature type="transmembrane region" description="Helical" evidence="6">
    <location>
        <begin position="201"/>
        <end position="221"/>
    </location>
</feature>
<dbReference type="Pfam" id="PF03631">
    <property type="entry name" value="Virul_fac_BrkB"/>
    <property type="match status" value="1"/>
</dbReference>
<dbReference type="PIRSF" id="PIRSF035875">
    <property type="entry name" value="RNase_BN"/>
    <property type="match status" value="1"/>
</dbReference>
<evidence type="ECO:0000256" key="6">
    <source>
        <dbReference type="SAM" id="Phobius"/>
    </source>
</evidence>
<evidence type="ECO:0000256" key="5">
    <source>
        <dbReference type="ARBA" id="ARBA00023136"/>
    </source>
</evidence>
<protein>
    <submittedName>
        <fullName evidence="7">Membrane protein</fullName>
    </submittedName>
</protein>
<sequence>MRSILRPIISGFSEHELMTRAAALAFYSALSFAPMLVLSLWLVSLFDPGMRDQVTGGLADIVGNQAAVTAELVIENARSRPDIGNVAGIISIFVTLFAGSGALAQLQAALNRVWDVRARPRRAWLGWLCSRAQAAALLVTLVLLVVLSFAISGLIALYVPGDALAWRGIEAALTLVVFIGVFACVFKVLPDVIIPWREAVTGALITTLLFAIGKFGIGLYLDHSNVGGAYGPAGAVVVLLVWMYYAALILLLGAEATRVLAQVRGVRIARSPHAEALPVDGSSQTRHQ</sequence>
<name>A0A4S3KZ80_9GAMM</name>
<reference evidence="7 8" key="1">
    <citation type="submission" date="2019-03" db="EMBL/GenBank/DDBJ databases">
        <title>Genomic Encyclopedia of Type Strains, Phase IV (KMG-IV): sequencing the most valuable type-strain genomes for metagenomic binning, comparative biology and taxonomic classification.</title>
        <authorList>
            <person name="Goeker M."/>
        </authorList>
    </citation>
    <scope>NUCLEOTIDE SEQUENCE [LARGE SCALE GENOMIC DNA]</scope>
    <source>
        <strain evidence="7 8">DSM 21944</strain>
    </source>
</reference>
<keyword evidence="2" id="KW-1003">Cell membrane</keyword>
<evidence type="ECO:0000256" key="1">
    <source>
        <dbReference type="ARBA" id="ARBA00004651"/>
    </source>
</evidence>
<evidence type="ECO:0000313" key="7">
    <source>
        <dbReference type="EMBL" id="TCS99259.1"/>
    </source>
</evidence>
<feature type="transmembrane region" description="Helical" evidence="6">
    <location>
        <begin position="86"/>
        <end position="114"/>
    </location>
</feature>
<keyword evidence="8" id="KW-1185">Reference proteome</keyword>
<dbReference type="PANTHER" id="PTHR30213">
    <property type="entry name" value="INNER MEMBRANE PROTEIN YHJD"/>
    <property type="match status" value="1"/>
</dbReference>
<keyword evidence="5 6" id="KW-0472">Membrane</keyword>
<dbReference type="RefSeq" id="WP_123521979.1">
    <property type="nucleotide sequence ID" value="NZ_JBHLWF010000031.1"/>
</dbReference>
<evidence type="ECO:0000313" key="8">
    <source>
        <dbReference type="Proteomes" id="UP000294599"/>
    </source>
</evidence>
<evidence type="ECO:0000256" key="3">
    <source>
        <dbReference type="ARBA" id="ARBA00022692"/>
    </source>
</evidence>
<dbReference type="NCBIfam" id="TIGR00765">
    <property type="entry name" value="yihY_not_rbn"/>
    <property type="match status" value="1"/>
</dbReference>
<evidence type="ECO:0000256" key="2">
    <source>
        <dbReference type="ARBA" id="ARBA00022475"/>
    </source>
</evidence>
<accession>A0A4S3KZ80</accession>
<comment type="caution">
    <text evidence="7">The sequence shown here is derived from an EMBL/GenBank/DDBJ whole genome shotgun (WGS) entry which is preliminary data.</text>
</comment>
<evidence type="ECO:0000256" key="4">
    <source>
        <dbReference type="ARBA" id="ARBA00022989"/>
    </source>
</evidence>
<comment type="subcellular location">
    <subcellularLocation>
        <location evidence="1">Cell membrane</location>
        <topology evidence="1">Multi-pass membrane protein</topology>
    </subcellularLocation>
</comment>
<dbReference type="AlphaFoldDB" id="A0A4S3KZ80"/>
<dbReference type="GO" id="GO:0005886">
    <property type="term" value="C:plasma membrane"/>
    <property type="evidence" value="ECO:0007669"/>
    <property type="project" value="UniProtKB-SubCell"/>
</dbReference>
<feature type="transmembrane region" description="Helical" evidence="6">
    <location>
        <begin position="171"/>
        <end position="189"/>
    </location>
</feature>
<dbReference type="InterPro" id="IPR017039">
    <property type="entry name" value="Virul_fac_BrkB"/>
</dbReference>
<organism evidence="7 8">
    <name type="scientific">Pseudofulvimonas gallinarii</name>
    <dbReference type="NCBI Taxonomy" id="634155"/>
    <lineage>
        <taxon>Bacteria</taxon>
        <taxon>Pseudomonadati</taxon>
        <taxon>Pseudomonadota</taxon>
        <taxon>Gammaproteobacteria</taxon>
        <taxon>Lysobacterales</taxon>
        <taxon>Rhodanobacteraceae</taxon>
        <taxon>Pseudofulvimonas</taxon>
    </lineage>
</organism>